<evidence type="ECO:0000313" key="11">
    <source>
        <dbReference type="EMBL" id="GAG93588.1"/>
    </source>
</evidence>
<evidence type="ECO:0000256" key="9">
    <source>
        <dbReference type="ARBA" id="ARBA00044968"/>
    </source>
</evidence>
<keyword evidence="4" id="KW-0479">Metal-binding</keyword>
<comment type="cofactor">
    <cofactor evidence="1">
        <name>Mg(2+)</name>
        <dbReference type="ChEBI" id="CHEBI:18420"/>
    </cofactor>
</comment>
<organism evidence="11">
    <name type="scientific">marine sediment metagenome</name>
    <dbReference type="NCBI Taxonomy" id="412755"/>
    <lineage>
        <taxon>unclassified sequences</taxon>
        <taxon>metagenomes</taxon>
        <taxon>ecological metagenomes</taxon>
    </lineage>
</organism>
<dbReference type="NCBIfam" id="TIGR02009">
    <property type="entry name" value="PGMB-YQAB-SF"/>
    <property type="match status" value="1"/>
</dbReference>
<dbReference type="SFLD" id="SFLDS00003">
    <property type="entry name" value="Haloacid_Dehalogenase"/>
    <property type="match status" value="1"/>
</dbReference>
<dbReference type="Pfam" id="PF00702">
    <property type="entry name" value="Hydrolase"/>
    <property type="match status" value="1"/>
</dbReference>
<evidence type="ECO:0000256" key="4">
    <source>
        <dbReference type="ARBA" id="ARBA00022723"/>
    </source>
</evidence>
<evidence type="ECO:0000256" key="6">
    <source>
        <dbReference type="ARBA" id="ARBA00023235"/>
    </source>
</evidence>
<dbReference type="PANTHER" id="PTHR46193">
    <property type="entry name" value="6-PHOSPHOGLUCONATE PHOSPHATASE"/>
    <property type="match status" value="1"/>
</dbReference>
<keyword evidence="6" id="KW-0413">Isomerase</keyword>
<dbReference type="InterPro" id="IPR036412">
    <property type="entry name" value="HAD-like_sf"/>
</dbReference>
<keyword evidence="3" id="KW-0597">Phosphoprotein</keyword>
<comment type="similarity">
    <text evidence="2">Belongs to the HAD-like hydrolase superfamily. CbbY/CbbZ/Gph/YieH family.</text>
</comment>
<dbReference type="InterPro" id="IPR023198">
    <property type="entry name" value="PGP-like_dom2"/>
</dbReference>
<protein>
    <recommendedName>
        <fullName evidence="10">Beta-phosphoglucomutase</fullName>
        <ecNumber evidence="9">5.4.2.6</ecNumber>
    </recommendedName>
</protein>
<gene>
    <name evidence="11" type="ORF">S01H4_40725</name>
</gene>
<dbReference type="AlphaFoldDB" id="X1CB82"/>
<keyword evidence="5" id="KW-0460">Magnesium</keyword>
<proteinExistence type="inferred from homology"/>
<dbReference type="SFLD" id="SFLDG01129">
    <property type="entry name" value="C1.5:_HAD__Beta-PGM__Phosphata"/>
    <property type="match status" value="1"/>
</dbReference>
<dbReference type="SUPFAM" id="SSF56784">
    <property type="entry name" value="HAD-like"/>
    <property type="match status" value="1"/>
</dbReference>
<dbReference type="EMBL" id="BART01022211">
    <property type="protein sequence ID" value="GAG93588.1"/>
    <property type="molecule type" value="Genomic_DNA"/>
</dbReference>
<dbReference type="InterPro" id="IPR023214">
    <property type="entry name" value="HAD_sf"/>
</dbReference>
<keyword evidence="7" id="KW-0119">Carbohydrate metabolism</keyword>
<dbReference type="Gene3D" id="1.10.150.240">
    <property type="entry name" value="Putative phosphatase, domain 2"/>
    <property type="match status" value="1"/>
</dbReference>
<dbReference type="NCBIfam" id="TIGR01509">
    <property type="entry name" value="HAD-SF-IA-v3"/>
    <property type="match status" value="1"/>
</dbReference>
<feature type="non-terminal residue" evidence="11">
    <location>
        <position position="263"/>
    </location>
</feature>
<dbReference type="InterPro" id="IPR006439">
    <property type="entry name" value="HAD-SF_hydro_IA"/>
</dbReference>
<accession>X1CB82</accession>
<reference evidence="11" key="1">
    <citation type="journal article" date="2014" name="Front. Microbiol.">
        <title>High frequency of phylogenetically diverse reductive dehalogenase-homologous genes in deep subseafloor sedimentary metagenomes.</title>
        <authorList>
            <person name="Kawai M."/>
            <person name="Futagami T."/>
            <person name="Toyoda A."/>
            <person name="Takaki Y."/>
            <person name="Nishi S."/>
            <person name="Hori S."/>
            <person name="Arai W."/>
            <person name="Tsubouchi T."/>
            <person name="Morono Y."/>
            <person name="Uchiyama I."/>
            <person name="Ito T."/>
            <person name="Fujiyama A."/>
            <person name="Inagaki F."/>
            <person name="Takami H."/>
        </authorList>
    </citation>
    <scope>NUCLEOTIDE SEQUENCE</scope>
    <source>
        <strain evidence="11">Expedition CK06-06</strain>
    </source>
</reference>
<dbReference type="PANTHER" id="PTHR46193:SF18">
    <property type="entry name" value="HEXITOL PHOSPHATASE B"/>
    <property type="match status" value="1"/>
</dbReference>
<dbReference type="GO" id="GO:0008801">
    <property type="term" value="F:beta-phosphoglucomutase activity"/>
    <property type="evidence" value="ECO:0007669"/>
    <property type="project" value="UniProtKB-EC"/>
</dbReference>
<evidence type="ECO:0000256" key="8">
    <source>
        <dbReference type="ARBA" id="ARBA00044926"/>
    </source>
</evidence>
<evidence type="ECO:0000256" key="1">
    <source>
        <dbReference type="ARBA" id="ARBA00001946"/>
    </source>
</evidence>
<dbReference type="EC" id="5.4.2.6" evidence="9"/>
<dbReference type="InterPro" id="IPR010976">
    <property type="entry name" value="B-phosphoglucomutase_hydrolase"/>
</dbReference>
<evidence type="ECO:0000256" key="10">
    <source>
        <dbReference type="ARBA" id="ARBA00044991"/>
    </source>
</evidence>
<dbReference type="Gene3D" id="3.40.50.1000">
    <property type="entry name" value="HAD superfamily/HAD-like"/>
    <property type="match status" value="1"/>
</dbReference>
<name>X1CB82_9ZZZZ</name>
<comment type="catalytic activity">
    <reaction evidence="8">
        <text>beta-D-glucose 1-phosphate = beta-D-glucose 6-phosphate</text>
        <dbReference type="Rhea" id="RHEA:20113"/>
        <dbReference type="ChEBI" id="CHEBI:57684"/>
        <dbReference type="ChEBI" id="CHEBI:58247"/>
        <dbReference type="EC" id="5.4.2.6"/>
    </reaction>
</comment>
<dbReference type="GO" id="GO:0046872">
    <property type="term" value="F:metal ion binding"/>
    <property type="evidence" value="ECO:0007669"/>
    <property type="project" value="UniProtKB-KW"/>
</dbReference>
<evidence type="ECO:0000256" key="2">
    <source>
        <dbReference type="ARBA" id="ARBA00006171"/>
    </source>
</evidence>
<comment type="caution">
    <text evidence="11">The sequence shown here is derived from an EMBL/GenBank/DDBJ whole genome shotgun (WGS) entry which is preliminary data.</text>
</comment>
<dbReference type="InterPro" id="IPR051600">
    <property type="entry name" value="Beta-PGM-like"/>
</dbReference>
<sequence length="263" mass="29340">MKQFDAVIFDLDGVITQTAKVHGAAWKKMFDEFLHSREKRFNEPFKEFTHEGDYLPYVDGKPRYKGVESFMESREIDIPFGDPEDSPDMETVCGLGNAKNKFFNEVLKKDGAEVFESTISLIHELKNIGVKIGVASSSKNCKQILQSVNLLYLFETRVDGDVSAKLGLMGKPEPDIFTTACDNLGVDYHRAVIVEDAVSGVQAGMNGGFGLTLGLAREDNATELLINGADIVVEDLSEISIDTINEWFNKGLENEKWTLNYHD</sequence>
<evidence type="ECO:0000256" key="3">
    <source>
        <dbReference type="ARBA" id="ARBA00022553"/>
    </source>
</evidence>
<evidence type="ECO:0000256" key="5">
    <source>
        <dbReference type="ARBA" id="ARBA00022842"/>
    </source>
</evidence>
<evidence type="ECO:0000256" key="7">
    <source>
        <dbReference type="ARBA" id="ARBA00023277"/>
    </source>
</evidence>